<keyword evidence="4" id="KW-0256">Endoplasmic reticulum</keyword>
<proteinExistence type="inferred from homology"/>
<feature type="transmembrane region" description="Helical" evidence="8">
    <location>
        <begin position="20"/>
        <end position="39"/>
    </location>
</feature>
<evidence type="ECO:0000256" key="8">
    <source>
        <dbReference type="SAM" id="Phobius"/>
    </source>
</evidence>
<evidence type="ECO:0000259" key="10">
    <source>
        <dbReference type="Pfam" id="PF25179"/>
    </source>
</evidence>
<evidence type="ECO:0000256" key="6">
    <source>
        <dbReference type="ARBA" id="ARBA00023136"/>
    </source>
</evidence>
<evidence type="ECO:0000259" key="9">
    <source>
        <dbReference type="Pfam" id="PF06762"/>
    </source>
</evidence>
<comment type="subcellular location">
    <subcellularLocation>
        <location evidence="1">Endoplasmic reticulum membrane</location>
        <topology evidence="1">Multi-pass membrane protein</topology>
    </subcellularLocation>
</comment>
<evidence type="ECO:0000256" key="5">
    <source>
        <dbReference type="ARBA" id="ARBA00022989"/>
    </source>
</evidence>
<gene>
    <name evidence="11" type="ORF">SAMN05421806_101548</name>
</gene>
<dbReference type="OrthoDB" id="9793230at2"/>
<dbReference type="Proteomes" id="UP000199155">
    <property type="component" value="Unassembled WGS sequence"/>
</dbReference>
<feature type="transmembrane region" description="Helical" evidence="8">
    <location>
        <begin position="96"/>
        <end position="116"/>
    </location>
</feature>
<comment type="similarity">
    <text evidence="2">Belongs to the lipase maturation factor family.</text>
</comment>
<keyword evidence="5 8" id="KW-1133">Transmembrane helix</keyword>
<feature type="region of interest" description="Disordered" evidence="7">
    <location>
        <begin position="467"/>
        <end position="490"/>
    </location>
</feature>
<dbReference type="GO" id="GO:0051604">
    <property type="term" value="P:protein maturation"/>
    <property type="evidence" value="ECO:0007669"/>
    <property type="project" value="InterPro"/>
</dbReference>
<dbReference type="Pfam" id="PF25179">
    <property type="entry name" value="LMF1_C"/>
    <property type="match status" value="1"/>
</dbReference>
<sequence>MEWFTAPDYWLARLVFQRALAAVYLVAFVGAALQFRALIGERGMLPVPRFTARVPFRRAPSLFQLRYSDRLFAVAACTGALCAVALLAGLDAELPLWAGMLLWLLPWLLYLSIVNVGQTWYGFGWESLLLETGFLAVFLGPHDLAPPLLVLFLLRWLLFRVEFGAGLIKMRGDACWRKLTCLDYHHETQPMPGPLSWFFHHLPKPVHRVEVAANHATQLLLPFLLFTPQPVASCAAVVMAVTQLWLVLSGNFSWLNWLTIALALSAVDFTPLTGAPPALAEPPLWYELMVYAVTALVLVLSYRPVRNLLSRRQVMNSSFDPLHLVNSYGAFGSVGRIRHEIAVEGTDEPVPLPDGAAWKEYGFHGKPGEPGRMPRQFAPYHLRLDWMMWFAALSPAYARGWFGAFVERLLEGDRDTLKLLRHNPFPDAPPRFVRARLYRYRYTTWGELRATGAWWDRTYVREFLPPTRLTTTSQPPQHSDRPSPSQSSDH</sequence>
<evidence type="ECO:0000313" key="12">
    <source>
        <dbReference type="Proteomes" id="UP000199155"/>
    </source>
</evidence>
<organism evidence="11 12">
    <name type="scientific">Streptomyces indicus</name>
    <dbReference type="NCBI Taxonomy" id="417292"/>
    <lineage>
        <taxon>Bacteria</taxon>
        <taxon>Bacillati</taxon>
        <taxon>Actinomycetota</taxon>
        <taxon>Actinomycetes</taxon>
        <taxon>Kitasatosporales</taxon>
        <taxon>Streptomycetaceae</taxon>
        <taxon>Streptomyces</taxon>
    </lineage>
</organism>
<feature type="domain" description="Lipase maturation factor 1/2 N-terminal" evidence="9">
    <location>
        <begin position="121"/>
        <end position="268"/>
    </location>
</feature>
<reference evidence="11 12" key="1">
    <citation type="submission" date="2016-10" db="EMBL/GenBank/DDBJ databases">
        <authorList>
            <person name="de Groot N.N."/>
        </authorList>
    </citation>
    <scope>NUCLEOTIDE SEQUENCE [LARGE SCALE GENOMIC DNA]</scope>
    <source>
        <strain evidence="11 12">CGMCC 4.5727</strain>
    </source>
</reference>
<protein>
    <submittedName>
        <fullName evidence="11">Lipase maturation factor</fullName>
    </submittedName>
</protein>
<dbReference type="InterPro" id="IPR057434">
    <property type="entry name" value="LMF1/2_N"/>
</dbReference>
<dbReference type="PANTHER" id="PTHR14463">
    <property type="entry name" value="LIPASE MATURATION FACTOR"/>
    <property type="match status" value="1"/>
</dbReference>
<dbReference type="STRING" id="417292.SAMN05421806_101548"/>
<keyword evidence="12" id="KW-1185">Reference proteome</keyword>
<dbReference type="Pfam" id="PF06762">
    <property type="entry name" value="LMF1"/>
    <property type="match status" value="1"/>
</dbReference>
<feature type="transmembrane region" description="Helical" evidence="8">
    <location>
        <begin position="71"/>
        <end position="90"/>
    </location>
</feature>
<name>A0A1G8TZF3_9ACTN</name>
<dbReference type="InterPro" id="IPR009613">
    <property type="entry name" value="LMF"/>
</dbReference>
<feature type="transmembrane region" description="Helical" evidence="8">
    <location>
        <begin position="128"/>
        <end position="154"/>
    </location>
</feature>
<evidence type="ECO:0000313" key="11">
    <source>
        <dbReference type="EMBL" id="SDJ46966.1"/>
    </source>
</evidence>
<dbReference type="RefSeq" id="WP_093606999.1">
    <property type="nucleotide sequence ID" value="NZ_FNFF01000001.1"/>
</dbReference>
<keyword evidence="6 8" id="KW-0472">Membrane</keyword>
<evidence type="ECO:0000256" key="7">
    <source>
        <dbReference type="SAM" id="MobiDB-lite"/>
    </source>
</evidence>
<evidence type="ECO:0000256" key="4">
    <source>
        <dbReference type="ARBA" id="ARBA00022824"/>
    </source>
</evidence>
<feature type="compositionally biased region" description="Polar residues" evidence="7">
    <location>
        <begin position="468"/>
        <end position="490"/>
    </location>
</feature>
<dbReference type="EMBL" id="FNFF01000001">
    <property type="protein sequence ID" value="SDJ46966.1"/>
    <property type="molecule type" value="Genomic_DNA"/>
</dbReference>
<dbReference type="AlphaFoldDB" id="A0A1G8TZF3"/>
<accession>A0A1G8TZF3</accession>
<evidence type="ECO:0000256" key="2">
    <source>
        <dbReference type="ARBA" id="ARBA00005512"/>
    </source>
</evidence>
<dbReference type="InterPro" id="IPR057433">
    <property type="entry name" value="LMF1/2_C"/>
</dbReference>
<evidence type="ECO:0000256" key="1">
    <source>
        <dbReference type="ARBA" id="ARBA00004477"/>
    </source>
</evidence>
<dbReference type="PANTHER" id="PTHR14463:SF10">
    <property type="entry name" value="LIPASE MATURATION FACTOR 1"/>
    <property type="match status" value="1"/>
</dbReference>
<feature type="domain" description="Lipase maturation factor 1/2 C-terminal" evidence="10">
    <location>
        <begin position="324"/>
        <end position="465"/>
    </location>
</feature>
<feature type="transmembrane region" description="Helical" evidence="8">
    <location>
        <begin position="255"/>
        <end position="272"/>
    </location>
</feature>
<feature type="transmembrane region" description="Helical" evidence="8">
    <location>
        <begin position="284"/>
        <end position="302"/>
    </location>
</feature>
<keyword evidence="3 8" id="KW-0812">Transmembrane</keyword>
<evidence type="ECO:0000256" key="3">
    <source>
        <dbReference type="ARBA" id="ARBA00022692"/>
    </source>
</evidence>